<evidence type="ECO:0008006" key="3">
    <source>
        <dbReference type="Google" id="ProtNLM"/>
    </source>
</evidence>
<sequence length="115" mass="13111">MIIENTGLKGLKSDLAHLDEVTTQLGFVRWQWEYYRATYDLKFEDTANQAEYFLRLNARVETGKLESPYAILNVEDAYMGKTTFPHGLDYVSPIPPAILNAAQQKLDQLKAKLSV</sequence>
<dbReference type="KEGG" id="ppsc:EHS13_19760"/>
<proteinExistence type="predicted"/>
<dbReference type="InterPro" id="IPR014967">
    <property type="entry name" value="Uncharacterised_YugN-like"/>
</dbReference>
<name>A0A6B8RMQ0_9BACL</name>
<evidence type="ECO:0000313" key="2">
    <source>
        <dbReference type="Proteomes" id="UP000426246"/>
    </source>
</evidence>
<gene>
    <name evidence="1" type="ORF">EHS13_19760</name>
</gene>
<organism evidence="1 2">
    <name type="scientific">Paenibacillus psychroresistens</name>
    <dbReference type="NCBI Taxonomy" id="1778678"/>
    <lineage>
        <taxon>Bacteria</taxon>
        <taxon>Bacillati</taxon>
        <taxon>Bacillota</taxon>
        <taxon>Bacilli</taxon>
        <taxon>Bacillales</taxon>
        <taxon>Paenibacillaceae</taxon>
        <taxon>Paenibacillus</taxon>
    </lineage>
</organism>
<dbReference type="Gene3D" id="3.30.310.100">
    <property type="entry name" value="YugN-like"/>
    <property type="match status" value="1"/>
</dbReference>
<evidence type="ECO:0000313" key="1">
    <source>
        <dbReference type="EMBL" id="QGQ96962.1"/>
    </source>
</evidence>
<dbReference type="SUPFAM" id="SSF160755">
    <property type="entry name" value="YugN-like"/>
    <property type="match status" value="1"/>
</dbReference>
<keyword evidence="2" id="KW-1185">Reference proteome</keyword>
<dbReference type="OrthoDB" id="2679642at2"/>
<dbReference type="Proteomes" id="UP000426246">
    <property type="component" value="Chromosome"/>
</dbReference>
<reference evidence="2" key="1">
    <citation type="submission" date="2018-11" db="EMBL/GenBank/DDBJ databases">
        <title>Complete genome sequence of Paenibacillus sp. ML311-T8.</title>
        <authorList>
            <person name="Nam Y.-D."/>
            <person name="Kang J."/>
            <person name="Chung W.-H."/>
            <person name="Park Y.S."/>
        </authorList>
    </citation>
    <scope>NUCLEOTIDE SEQUENCE [LARGE SCALE GENOMIC DNA]</scope>
    <source>
        <strain evidence="2">ML311-T8</strain>
    </source>
</reference>
<dbReference type="Pfam" id="PF08868">
    <property type="entry name" value="YugN"/>
    <property type="match status" value="1"/>
</dbReference>
<accession>A0A6B8RMQ0</accession>
<dbReference type="AlphaFoldDB" id="A0A6B8RMQ0"/>
<dbReference type="EMBL" id="CP034235">
    <property type="protein sequence ID" value="QGQ96962.1"/>
    <property type="molecule type" value="Genomic_DNA"/>
</dbReference>
<dbReference type="InterPro" id="IPR036491">
    <property type="entry name" value="YugN-like_sf"/>
</dbReference>
<dbReference type="RefSeq" id="WP_155702061.1">
    <property type="nucleotide sequence ID" value="NZ_CP034235.1"/>
</dbReference>
<protein>
    <recommendedName>
        <fullName evidence="3">YugN-like family protein</fullName>
    </recommendedName>
</protein>